<evidence type="ECO:0000256" key="1">
    <source>
        <dbReference type="SAM" id="SignalP"/>
    </source>
</evidence>
<protein>
    <recommendedName>
        <fullName evidence="4">Lysozyme inhibitor LprI N-terminal domain-containing protein</fullName>
    </recommendedName>
</protein>
<feature type="chain" id="PRO_5046742831" description="Lysozyme inhibitor LprI N-terminal domain-containing protein" evidence="1">
    <location>
        <begin position="42"/>
        <end position="164"/>
    </location>
</feature>
<evidence type="ECO:0000313" key="2">
    <source>
        <dbReference type="EMBL" id="MCY0389505.1"/>
    </source>
</evidence>
<evidence type="ECO:0008006" key="4">
    <source>
        <dbReference type="Google" id="ProtNLM"/>
    </source>
</evidence>
<keyword evidence="1" id="KW-0732">Signal</keyword>
<evidence type="ECO:0000313" key="3">
    <source>
        <dbReference type="Proteomes" id="UP001082899"/>
    </source>
</evidence>
<feature type="signal peptide" evidence="1">
    <location>
        <begin position="1"/>
        <end position="41"/>
    </location>
</feature>
<dbReference type="PANTHER" id="PTHR37549">
    <property type="entry name" value="LIPOPROTEIN LPRI"/>
    <property type="match status" value="1"/>
</dbReference>
<proteinExistence type="predicted"/>
<reference evidence="2" key="1">
    <citation type="submission" date="2022-11" db="EMBL/GenBank/DDBJ databases">
        <title>Robbsia betulipollinis sp. nov., isolated from pollen of birch (Betula pendula).</title>
        <authorList>
            <person name="Shi H."/>
            <person name="Ambika Manirajan B."/>
            <person name="Ratering S."/>
            <person name="Geissler-Plaum R."/>
            <person name="Schnell S."/>
        </authorList>
    </citation>
    <scope>NUCLEOTIDE SEQUENCE</scope>
    <source>
        <strain evidence="2">Bb-Pol-6</strain>
    </source>
</reference>
<sequence length="164" mass="18130">MHLSTTPYRQDRPSAHARWLGRAAAALLLSAAGGLGLSAHAASFQCGKNASYSELQVCHNPYLSKLDDQLALAYRHAQDVAPDKQSLAAARDHQWQWRQKNCHDEACVQNWYERRLSELDADYASGKKSQRVAFELDLDHQNLAPDAEAAVRSMKTGGLETAAK</sequence>
<dbReference type="PANTHER" id="PTHR37549:SF1">
    <property type="entry name" value="LIPOPROTEIN LPRI"/>
    <property type="match status" value="1"/>
</dbReference>
<dbReference type="InterPro" id="IPR052755">
    <property type="entry name" value="Lysozyme_Inhibitor_LprI"/>
</dbReference>
<keyword evidence="3" id="KW-1185">Reference proteome</keyword>
<name>A0ABT3ZTH4_9BURK</name>
<gene>
    <name evidence="2" type="ORF">OVY01_20375</name>
</gene>
<dbReference type="Proteomes" id="UP001082899">
    <property type="component" value="Unassembled WGS sequence"/>
</dbReference>
<accession>A0ABT3ZTH4</accession>
<organism evidence="2 3">
    <name type="scientific">Robbsia betulipollinis</name>
    <dbReference type="NCBI Taxonomy" id="2981849"/>
    <lineage>
        <taxon>Bacteria</taxon>
        <taxon>Pseudomonadati</taxon>
        <taxon>Pseudomonadota</taxon>
        <taxon>Betaproteobacteria</taxon>
        <taxon>Burkholderiales</taxon>
        <taxon>Burkholderiaceae</taxon>
        <taxon>Robbsia</taxon>
    </lineage>
</organism>
<dbReference type="EMBL" id="JAPMXC010000010">
    <property type="protein sequence ID" value="MCY0389505.1"/>
    <property type="molecule type" value="Genomic_DNA"/>
</dbReference>
<comment type="caution">
    <text evidence="2">The sequence shown here is derived from an EMBL/GenBank/DDBJ whole genome shotgun (WGS) entry which is preliminary data.</text>
</comment>
<dbReference type="RefSeq" id="WP_267849403.1">
    <property type="nucleotide sequence ID" value="NZ_JAPMXC010000010.1"/>
</dbReference>